<dbReference type="Pfam" id="PF01222">
    <property type="entry name" value="ERG4_ERG24"/>
    <property type="match status" value="1"/>
</dbReference>
<evidence type="ECO:0000256" key="1">
    <source>
        <dbReference type="SAM" id="Phobius"/>
    </source>
</evidence>
<feature type="transmembrane region" description="Helical" evidence="1">
    <location>
        <begin position="173"/>
        <end position="191"/>
    </location>
</feature>
<dbReference type="EMBL" id="JAACJM010000170">
    <property type="protein sequence ID" value="KAF5340890.1"/>
    <property type="molecule type" value="Genomic_DNA"/>
</dbReference>
<name>A0A8H5CFL0_9AGAR</name>
<organism evidence="2 3">
    <name type="scientific">Tetrapyrgos nigripes</name>
    <dbReference type="NCBI Taxonomy" id="182062"/>
    <lineage>
        <taxon>Eukaryota</taxon>
        <taxon>Fungi</taxon>
        <taxon>Dikarya</taxon>
        <taxon>Basidiomycota</taxon>
        <taxon>Agaricomycotina</taxon>
        <taxon>Agaricomycetes</taxon>
        <taxon>Agaricomycetidae</taxon>
        <taxon>Agaricales</taxon>
        <taxon>Marasmiineae</taxon>
        <taxon>Marasmiaceae</taxon>
        <taxon>Tetrapyrgos</taxon>
    </lineage>
</organism>
<proteinExistence type="predicted"/>
<dbReference type="Proteomes" id="UP000559256">
    <property type="component" value="Unassembled WGS sequence"/>
</dbReference>
<feature type="transmembrane region" description="Helical" evidence="1">
    <location>
        <begin position="140"/>
        <end position="161"/>
    </location>
</feature>
<dbReference type="GO" id="GO:0016628">
    <property type="term" value="F:oxidoreductase activity, acting on the CH-CH group of donors, NAD or NADP as acceptor"/>
    <property type="evidence" value="ECO:0007669"/>
    <property type="project" value="InterPro"/>
</dbReference>
<dbReference type="GO" id="GO:0016126">
    <property type="term" value="P:sterol biosynthetic process"/>
    <property type="evidence" value="ECO:0007669"/>
    <property type="project" value="InterPro"/>
</dbReference>
<dbReference type="AlphaFoldDB" id="A0A8H5CFL0"/>
<keyword evidence="3" id="KW-1185">Reference proteome</keyword>
<reference evidence="2 3" key="1">
    <citation type="journal article" date="2020" name="ISME J.">
        <title>Uncovering the hidden diversity of litter-decomposition mechanisms in mushroom-forming fungi.</title>
        <authorList>
            <person name="Floudas D."/>
            <person name="Bentzer J."/>
            <person name="Ahren D."/>
            <person name="Johansson T."/>
            <person name="Persson P."/>
            <person name="Tunlid A."/>
        </authorList>
    </citation>
    <scope>NUCLEOTIDE SEQUENCE [LARGE SCALE GENOMIC DNA]</scope>
    <source>
        <strain evidence="2 3">CBS 291.85</strain>
    </source>
</reference>
<keyword evidence="1" id="KW-0812">Transmembrane</keyword>
<keyword evidence="1" id="KW-0472">Membrane</keyword>
<dbReference type="OrthoDB" id="422086at2759"/>
<evidence type="ECO:0000313" key="2">
    <source>
        <dbReference type="EMBL" id="KAF5340890.1"/>
    </source>
</evidence>
<keyword evidence="1" id="KW-1133">Transmembrane helix</keyword>
<comment type="caution">
    <text evidence="2">The sequence shown here is derived from an EMBL/GenBank/DDBJ whole genome shotgun (WGS) entry which is preliminary data.</text>
</comment>
<protein>
    <recommendedName>
        <fullName evidence="4">Protein-S-isoprenylcysteine O-methyltransferase</fullName>
    </recommendedName>
</protein>
<dbReference type="Gene3D" id="1.20.120.1630">
    <property type="match status" value="1"/>
</dbReference>
<sequence>MDALAKIPLLLGAAVGTHVTLSAPQSTPLSESEKLSEDQMRSTDRLLRGLIQTGGLSYIKLMSWSTVLVEILAILATHYPRSFADKPWTSFLVRSGSRVRLNGGSGLGLCSLYLRRTAQNAKHRLVTTGPYSIVRHPSYLGGWVTGIGITLQIFGPGSWVRESGMLKNTAGEVFLYAGVLQTWVLMLLATFRTKTEDEMMKKRFGEEWVQWSSRVGYKIIPGLF</sequence>
<dbReference type="GO" id="GO:0016020">
    <property type="term" value="C:membrane"/>
    <property type="evidence" value="ECO:0007669"/>
    <property type="project" value="InterPro"/>
</dbReference>
<evidence type="ECO:0000313" key="3">
    <source>
        <dbReference type="Proteomes" id="UP000559256"/>
    </source>
</evidence>
<dbReference type="InterPro" id="IPR001171">
    <property type="entry name" value="ERG24_DHCR-like"/>
</dbReference>
<evidence type="ECO:0008006" key="4">
    <source>
        <dbReference type="Google" id="ProtNLM"/>
    </source>
</evidence>
<accession>A0A8H5CFL0</accession>
<gene>
    <name evidence="2" type="ORF">D9758_012196</name>
</gene>